<evidence type="ECO:0000259" key="4">
    <source>
        <dbReference type="Pfam" id="PF00561"/>
    </source>
</evidence>
<organism evidence="5 6">
    <name type="scientific">Thermus aquaticus</name>
    <dbReference type="NCBI Taxonomy" id="271"/>
    <lineage>
        <taxon>Bacteria</taxon>
        <taxon>Thermotogati</taxon>
        <taxon>Deinococcota</taxon>
        <taxon>Deinococci</taxon>
        <taxon>Thermales</taxon>
        <taxon>Thermaceae</taxon>
        <taxon>Thermus</taxon>
    </lineage>
</organism>
<reference evidence="5 6" key="1">
    <citation type="submission" date="2015-07" db="EMBL/GenBank/DDBJ databases">
        <authorList>
            <person name="Noorani M."/>
        </authorList>
    </citation>
    <scope>NUCLEOTIDE SEQUENCE [LARGE SCALE GENOMIC DNA]</scope>
    <source>
        <strain evidence="6">ATCC 25104 / DSM 625 / JCM 10724 / NBRC 103206 / NCIMB 11243 / YT-1</strain>
    </source>
</reference>
<evidence type="ECO:0000313" key="5">
    <source>
        <dbReference type="EMBL" id="KOX90556.1"/>
    </source>
</evidence>
<name>A0A0N0U8B8_THEAQ</name>
<gene>
    <name evidence="5" type="primary">metX</name>
    <name evidence="2" type="synonym">metXA</name>
    <name evidence="5" type="ORF">BVI061214_01749</name>
</gene>
<dbReference type="GO" id="GO:0009092">
    <property type="term" value="P:homoserine metabolic process"/>
    <property type="evidence" value="ECO:0007669"/>
    <property type="project" value="TreeGrafter"/>
</dbReference>
<comment type="similarity">
    <text evidence="2">Belongs to the AB hydrolase superfamily. MetX family.</text>
</comment>
<evidence type="ECO:0000256" key="1">
    <source>
        <dbReference type="ARBA" id="ARBA00022679"/>
    </source>
</evidence>
<dbReference type="AlphaFoldDB" id="A0A0N0U8B8"/>
<comment type="pathway">
    <text evidence="2">Amino-acid biosynthesis; L-methionine biosynthesis via de novo pathway; O-acetyl-L-homoserine from L-homoserine: step 1/1.</text>
</comment>
<dbReference type="InterPro" id="IPR008220">
    <property type="entry name" value="HAT_MetX-like"/>
</dbReference>
<dbReference type="GO" id="GO:0005737">
    <property type="term" value="C:cytoplasm"/>
    <property type="evidence" value="ECO:0007669"/>
    <property type="project" value="UniProtKB-SubCell"/>
</dbReference>
<proteinExistence type="inferred from homology"/>
<comment type="function">
    <text evidence="2">Transfers an acetyl group from acetyl-CoA to L-homoserine, forming acetyl-L-homoserine.</text>
</comment>
<comment type="catalytic activity">
    <reaction evidence="2">
        <text>L-homoserine + acetyl-CoA = O-acetyl-L-homoserine + CoA</text>
        <dbReference type="Rhea" id="RHEA:13701"/>
        <dbReference type="ChEBI" id="CHEBI:57287"/>
        <dbReference type="ChEBI" id="CHEBI:57288"/>
        <dbReference type="ChEBI" id="CHEBI:57476"/>
        <dbReference type="ChEBI" id="CHEBI:57716"/>
        <dbReference type="EC" id="2.3.1.31"/>
    </reaction>
</comment>
<keyword evidence="2" id="KW-0028">Amino-acid biosynthesis</keyword>
<dbReference type="EC" id="2.3.1.31" evidence="2"/>
<dbReference type="Gene3D" id="3.40.50.1820">
    <property type="entry name" value="alpha/beta hydrolase"/>
    <property type="match status" value="1"/>
</dbReference>
<dbReference type="Pfam" id="PF00561">
    <property type="entry name" value="Abhydrolase_1"/>
    <property type="match status" value="1"/>
</dbReference>
<keyword evidence="1 2" id="KW-0808">Transferase</keyword>
<keyword evidence="2" id="KW-0486">Methionine biosynthesis</keyword>
<comment type="caution">
    <text evidence="5">The sequence shown here is derived from an EMBL/GenBank/DDBJ whole genome shotgun (WGS) entry which is preliminary data.</text>
</comment>
<keyword evidence="2 5" id="KW-0012">Acyltransferase</keyword>
<evidence type="ECO:0000256" key="2">
    <source>
        <dbReference type="HAMAP-Rule" id="MF_00296"/>
    </source>
</evidence>
<comment type="subcellular location">
    <subcellularLocation>
        <location evidence="2">Cytoplasm</location>
    </subcellularLocation>
</comment>
<dbReference type="PANTHER" id="PTHR32268">
    <property type="entry name" value="HOMOSERINE O-ACETYLTRANSFERASE"/>
    <property type="match status" value="1"/>
</dbReference>
<protein>
    <recommendedName>
        <fullName evidence="2">Homoserine O-acetyltransferase</fullName>
        <shortName evidence="2">HAT</shortName>
        <ecNumber evidence="2">2.3.1.31</ecNumber>
    </recommendedName>
    <alternativeName>
        <fullName evidence="2">Homoserine transacetylase</fullName>
        <shortName evidence="2">HTA</shortName>
    </alternativeName>
</protein>
<dbReference type="Proteomes" id="UP000037685">
    <property type="component" value="Unassembled WGS sequence"/>
</dbReference>
<dbReference type="HAMAP" id="MF_00296">
    <property type="entry name" value="MetX_acyltransf"/>
    <property type="match status" value="1"/>
</dbReference>
<dbReference type="PRINTS" id="PR00111">
    <property type="entry name" value="ABHYDROLASE"/>
</dbReference>
<dbReference type="NCBIfam" id="TIGR01392">
    <property type="entry name" value="homoserO_Ac_trn"/>
    <property type="match status" value="1"/>
</dbReference>
<dbReference type="GO" id="GO:0004414">
    <property type="term" value="F:homoserine O-acetyltransferase activity"/>
    <property type="evidence" value="ECO:0007669"/>
    <property type="project" value="UniProtKB-UniRule"/>
</dbReference>
<dbReference type="PANTHER" id="PTHR32268:SF11">
    <property type="entry name" value="HOMOSERINE O-ACETYLTRANSFERASE"/>
    <property type="match status" value="1"/>
</dbReference>
<dbReference type="PATRIC" id="fig|271.14.peg.1820"/>
<sequence>MREIALEAWGDHEALILKPPRSPLSIPPPRPRTAVLFPRREGFYTELGGFLPEVRLRFETYGGLSRKRDNAVLVFHALTGSAHLAGVYDEATFQSLSPLERAFGKEGWWDSLVGPGRILDPSLYYVISANHLGSCYGSTGPLSLDPRTGKPYGKDFPPLTIRDLARAQARLLDHLGVEKATVIGGSLGGMVALEFALMYPERVRKLVVLAAPPRHGPWARAFNHLARQAILLDPGYQEGHPAPRGMALARGIAMMSYRAPEGFAARWQEAPELGEAYLDYQGEKFLKRFHAESYLVLSRAMDTHDVGRGRGGLEAALKRLRDLPALFVGIDTDLLYPAWEVREAARLAGARYREIKSPHGHDAFLIETDQVEEILEAFLP</sequence>
<comment type="subunit">
    <text evidence="2">Homodimer.</text>
</comment>
<feature type="active site" description="Nucleophile" evidence="2 3">
    <location>
        <position position="186"/>
    </location>
</feature>
<dbReference type="UniPathway" id="UPA00051">
    <property type="reaction ID" value="UER00074"/>
</dbReference>
<dbReference type="InterPro" id="IPR029058">
    <property type="entry name" value="AB_hydrolase_fold"/>
</dbReference>
<dbReference type="InterPro" id="IPR000073">
    <property type="entry name" value="AB_hydrolase_1"/>
</dbReference>
<keyword evidence="2" id="KW-0963">Cytoplasm</keyword>
<feature type="domain" description="AB hydrolase-1" evidence="4">
    <location>
        <begin position="71"/>
        <end position="364"/>
    </location>
</feature>
<accession>A0A0N0U8B8</accession>
<dbReference type="NCBIfam" id="NF001209">
    <property type="entry name" value="PRK00175.1"/>
    <property type="match status" value="1"/>
</dbReference>
<feature type="active site" evidence="2 3">
    <location>
        <position position="361"/>
    </location>
</feature>
<feature type="binding site" evidence="2">
    <location>
        <position position="250"/>
    </location>
    <ligand>
        <name>substrate</name>
    </ligand>
</feature>
<dbReference type="PIRSF" id="PIRSF000443">
    <property type="entry name" value="Homoser_Ac_trans"/>
    <property type="match status" value="1"/>
</dbReference>
<evidence type="ECO:0000256" key="3">
    <source>
        <dbReference type="PIRSR" id="PIRSR000443-1"/>
    </source>
</evidence>
<evidence type="ECO:0000313" key="6">
    <source>
        <dbReference type="Proteomes" id="UP000037685"/>
    </source>
</evidence>
<dbReference type="GO" id="GO:0009086">
    <property type="term" value="P:methionine biosynthetic process"/>
    <property type="evidence" value="ECO:0007669"/>
    <property type="project" value="UniProtKB-UniRule"/>
</dbReference>
<comment type="caution">
    <text evidence="2">Lacks conserved residue(s) required for the propagation of feature annotation.</text>
</comment>
<dbReference type="EMBL" id="LHCI01000106">
    <property type="protein sequence ID" value="KOX90556.1"/>
    <property type="molecule type" value="Genomic_DNA"/>
</dbReference>
<dbReference type="RefSeq" id="WP_053768093.1">
    <property type="nucleotide sequence ID" value="NZ_LHCI01000106.1"/>
</dbReference>
<feature type="active site" evidence="2 3">
    <location>
        <position position="333"/>
    </location>
</feature>
<dbReference type="SUPFAM" id="SSF53474">
    <property type="entry name" value="alpha/beta-Hydrolases"/>
    <property type="match status" value="1"/>
</dbReference>
<feature type="binding site" evidence="2">
    <location>
        <position position="362"/>
    </location>
    <ligand>
        <name>substrate</name>
    </ligand>
</feature>